<comment type="caution">
    <text evidence="1">The sequence shown here is derived from an EMBL/GenBank/DDBJ whole genome shotgun (WGS) entry which is preliminary data.</text>
</comment>
<organism evidence="1 2">
    <name type="scientific">Arctium lappa</name>
    <name type="common">Greater burdock</name>
    <name type="synonym">Lappa major</name>
    <dbReference type="NCBI Taxonomy" id="4217"/>
    <lineage>
        <taxon>Eukaryota</taxon>
        <taxon>Viridiplantae</taxon>
        <taxon>Streptophyta</taxon>
        <taxon>Embryophyta</taxon>
        <taxon>Tracheophyta</taxon>
        <taxon>Spermatophyta</taxon>
        <taxon>Magnoliopsida</taxon>
        <taxon>eudicotyledons</taxon>
        <taxon>Gunneridae</taxon>
        <taxon>Pentapetalae</taxon>
        <taxon>asterids</taxon>
        <taxon>campanulids</taxon>
        <taxon>Asterales</taxon>
        <taxon>Asteraceae</taxon>
        <taxon>Carduoideae</taxon>
        <taxon>Cardueae</taxon>
        <taxon>Arctiinae</taxon>
        <taxon>Arctium</taxon>
    </lineage>
</organism>
<name>A0ACB9EDX0_ARCLA</name>
<accession>A0ACB9EDX0</accession>
<sequence>MQKAIEFVRHEYIDLFLGSVICLLEYENTTILYFARMNDFGQKKNVVQNRELLRTSVVFTRNTVSSCTYGPKNRDHKVGIKISSLRRIVCRRFFSMPT</sequence>
<protein>
    <submittedName>
        <fullName evidence="1">Uncharacterized protein</fullName>
    </submittedName>
</protein>
<reference evidence="2" key="1">
    <citation type="journal article" date="2022" name="Mol. Ecol. Resour.">
        <title>The genomes of chicory, endive, great burdock and yacon provide insights into Asteraceae palaeo-polyploidization history and plant inulin production.</title>
        <authorList>
            <person name="Fan W."/>
            <person name="Wang S."/>
            <person name="Wang H."/>
            <person name="Wang A."/>
            <person name="Jiang F."/>
            <person name="Liu H."/>
            <person name="Zhao H."/>
            <person name="Xu D."/>
            <person name="Zhang Y."/>
        </authorList>
    </citation>
    <scope>NUCLEOTIDE SEQUENCE [LARGE SCALE GENOMIC DNA]</scope>
    <source>
        <strain evidence="2">cv. Niubang</strain>
    </source>
</reference>
<gene>
    <name evidence="1" type="ORF">L6452_04742</name>
</gene>
<reference evidence="1 2" key="2">
    <citation type="journal article" date="2022" name="Mol. Ecol. Resour.">
        <title>The genomes of chicory, endive, great burdock and yacon provide insights into Asteraceae paleo-polyploidization history and plant inulin production.</title>
        <authorList>
            <person name="Fan W."/>
            <person name="Wang S."/>
            <person name="Wang H."/>
            <person name="Wang A."/>
            <person name="Jiang F."/>
            <person name="Liu H."/>
            <person name="Zhao H."/>
            <person name="Xu D."/>
            <person name="Zhang Y."/>
        </authorList>
    </citation>
    <scope>NUCLEOTIDE SEQUENCE [LARGE SCALE GENOMIC DNA]</scope>
    <source>
        <strain evidence="2">cv. Niubang</strain>
    </source>
</reference>
<evidence type="ECO:0000313" key="1">
    <source>
        <dbReference type="EMBL" id="KAI3757208.1"/>
    </source>
</evidence>
<keyword evidence="2" id="KW-1185">Reference proteome</keyword>
<dbReference type="EMBL" id="CM042048">
    <property type="protein sequence ID" value="KAI3757208.1"/>
    <property type="molecule type" value="Genomic_DNA"/>
</dbReference>
<dbReference type="Proteomes" id="UP001055879">
    <property type="component" value="Linkage Group LG02"/>
</dbReference>
<evidence type="ECO:0000313" key="2">
    <source>
        <dbReference type="Proteomes" id="UP001055879"/>
    </source>
</evidence>
<proteinExistence type="predicted"/>